<evidence type="ECO:0000256" key="3">
    <source>
        <dbReference type="ARBA" id="ARBA00023163"/>
    </source>
</evidence>
<evidence type="ECO:0000313" key="5">
    <source>
        <dbReference type="EMBL" id="SDE97687.1"/>
    </source>
</evidence>
<keyword evidence="6" id="KW-1185">Reference proteome</keyword>
<dbReference type="OrthoDB" id="8969464at2"/>
<dbReference type="RefSeq" id="WP_047497072.1">
    <property type="nucleotide sequence ID" value="NZ_LT629690.1"/>
</dbReference>
<dbReference type="SUPFAM" id="SSF46785">
    <property type="entry name" value="Winged helix' DNA-binding domain"/>
    <property type="match status" value="1"/>
</dbReference>
<sequence length="237" mass="26642">MHNLTFANTLLKRLPPSTIARLNLHRVDLPRGRDLAVIGERIQCLCFLEQGIGSMTTCFENGAQVEVSMFGYESVIGVSALMGVKQSLNRVFMQLAGTGYTCNLQTAFVEFESNAYFRGLMLRFVQAQLTLAMQNAACNSSHSYEQRLARWLLICSERAAQDTLELPQEFVAEMLGSTRSTVSIAAAHLKAKRLIDYSRGHIRLIDKRGLEAESCECYRVVRNHLESFAQFDTEFVT</sequence>
<dbReference type="InterPro" id="IPR014710">
    <property type="entry name" value="RmlC-like_jellyroll"/>
</dbReference>
<dbReference type="EMBL" id="LT629690">
    <property type="protein sequence ID" value="SDE97687.1"/>
    <property type="molecule type" value="Genomic_DNA"/>
</dbReference>
<evidence type="ECO:0000256" key="2">
    <source>
        <dbReference type="ARBA" id="ARBA00023125"/>
    </source>
</evidence>
<dbReference type="InterPro" id="IPR018490">
    <property type="entry name" value="cNMP-bd_dom_sf"/>
</dbReference>
<organism evidence="5 6">
    <name type="scientific">Terriglobus roseus</name>
    <dbReference type="NCBI Taxonomy" id="392734"/>
    <lineage>
        <taxon>Bacteria</taxon>
        <taxon>Pseudomonadati</taxon>
        <taxon>Acidobacteriota</taxon>
        <taxon>Terriglobia</taxon>
        <taxon>Terriglobales</taxon>
        <taxon>Acidobacteriaceae</taxon>
        <taxon>Terriglobus</taxon>
    </lineage>
</organism>
<evidence type="ECO:0000313" key="6">
    <source>
        <dbReference type="Proteomes" id="UP000182427"/>
    </source>
</evidence>
<keyword evidence="2" id="KW-0238">DNA-binding</keyword>
<dbReference type="AlphaFoldDB" id="A0A1G7HB54"/>
<dbReference type="SUPFAM" id="SSF51206">
    <property type="entry name" value="cAMP-binding domain-like"/>
    <property type="match status" value="1"/>
</dbReference>
<proteinExistence type="predicted"/>
<accession>A0A1G7HB54</accession>
<dbReference type="GO" id="GO:0006355">
    <property type="term" value="P:regulation of DNA-templated transcription"/>
    <property type="evidence" value="ECO:0007669"/>
    <property type="project" value="InterPro"/>
</dbReference>
<keyword evidence="3" id="KW-0804">Transcription</keyword>
<name>A0A1G7HB54_9BACT</name>
<dbReference type="InterPro" id="IPR036390">
    <property type="entry name" value="WH_DNA-bd_sf"/>
</dbReference>
<dbReference type="Gene3D" id="2.60.120.10">
    <property type="entry name" value="Jelly Rolls"/>
    <property type="match status" value="1"/>
</dbReference>
<keyword evidence="1" id="KW-0805">Transcription regulation</keyword>
<evidence type="ECO:0000259" key="4">
    <source>
        <dbReference type="PROSITE" id="PS51063"/>
    </source>
</evidence>
<dbReference type="PROSITE" id="PS51063">
    <property type="entry name" value="HTH_CRP_2"/>
    <property type="match status" value="1"/>
</dbReference>
<dbReference type="Pfam" id="PF13545">
    <property type="entry name" value="HTH_Crp_2"/>
    <property type="match status" value="1"/>
</dbReference>
<keyword evidence="5" id="KW-0808">Transferase</keyword>
<gene>
    <name evidence="5" type="ORF">SAMN05444167_1000</name>
</gene>
<dbReference type="InterPro" id="IPR012318">
    <property type="entry name" value="HTH_CRP"/>
</dbReference>
<dbReference type="GO" id="GO:0003677">
    <property type="term" value="F:DNA binding"/>
    <property type="evidence" value="ECO:0007669"/>
    <property type="project" value="UniProtKB-KW"/>
</dbReference>
<dbReference type="GO" id="GO:0016301">
    <property type="term" value="F:kinase activity"/>
    <property type="evidence" value="ECO:0007669"/>
    <property type="project" value="UniProtKB-KW"/>
</dbReference>
<feature type="domain" description="HTH crp-type" evidence="4">
    <location>
        <begin position="142"/>
        <end position="208"/>
    </location>
</feature>
<protein>
    <submittedName>
        <fullName evidence="5">cAMP-binding domain of CRP or a regulatory subunit of cAMP-dependent protein kinases</fullName>
    </submittedName>
</protein>
<reference evidence="6" key="1">
    <citation type="submission" date="2016-10" db="EMBL/GenBank/DDBJ databases">
        <authorList>
            <person name="Varghese N."/>
            <person name="Submissions S."/>
        </authorList>
    </citation>
    <scope>NUCLEOTIDE SEQUENCE [LARGE SCALE GENOMIC DNA]</scope>
    <source>
        <strain evidence="6">GAS232</strain>
    </source>
</reference>
<keyword evidence="5" id="KW-0418">Kinase</keyword>
<evidence type="ECO:0000256" key="1">
    <source>
        <dbReference type="ARBA" id="ARBA00023015"/>
    </source>
</evidence>
<dbReference type="Proteomes" id="UP000182427">
    <property type="component" value="Chromosome I"/>
</dbReference>